<keyword evidence="6 9" id="KW-0472">Membrane</keyword>
<feature type="transmembrane region" description="Helical" evidence="9">
    <location>
        <begin position="583"/>
        <end position="609"/>
    </location>
</feature>
<dbReference type="InterPro" id="IPR001038">
    <property type="entry name" value="GA_GC"/>
</dbReference>
<comment type="similarity">
    <text evidence="2">Belongs to the herpesviridae glycoprotein C family.</text>
</comment>
<name>A0AAU0K898_9ALPH</name>
<feature type="compositionally biased region" description="Low complexity" evidence="8">
    <location>
        <begin position="124"/>
        <end position="154"/>
    </location>
</feature>
<sequence>MRATLGMTKGLTMMLAAAVLLYTCFGRASGWSPSRYRRDSESSTTAEALTTETEGSGSTEASTDTSVVTSSPTPTTTTSPVTPASSSVAEVSTASSAEVSTASAGDSSTPEANGASTSPAAVETASPSAGAAASESGNSSSTSNNDTSSDAASPSSPPPAPPSAEGSEASPSPSDPASPSPPKAEEVTPTPSKDAPPSVSPDPPSEPPKEEKNEDAVTVSSIDCGEPERYVKFRGSVSLICVVRLTAETRASLPTWYFDAYFRTAEFYGDGKTGHVDRVVGVDDVPNAGSAYPRTLDLVFSAFSRDNKTIWTNPDETDRQKLSVDESGPTFNLTLEDVQFSDDGTFEFVLSDSSHAPRLRTGVSIRVGRRPKAMDVYAPAVLIGERYKGSCVVRNFYPPGSVTLTWRVNGNAFTPGEASDGVFWWIDGSSGVTLAASATLSRAEEGTPPPSISCYAEWKFGNATSSCNAVAMSRSYHAPVMSISFSPDGYAVCDARCVPYMGDLFMRWSVDGATPPDADAPTNVTGPCTSVPGYVDLQSRVPLRETEGTTRYTCLLLGFPIDSRSFEINRYYDSTQRHKGRPVIVTLASVFATAMVLASIIMIAALCFYRAGVNSMYV</sequence>
<evidence type="ECO:0000256" key="8">
    <source>
        <dbReference type="SAM" id="MobiDB-lite"/>
    </source>
</evidence>
<dbReference type="InterPro" id="IPR036179">
    <property type="entry name" value="Ig-like_dom_sf"/>
</dbReference>
<dbReference type="Pfam" id="PF02124">
    <property type="entry name" value="Marek_A"/>
    <property type="match status" value="1"/>
</dbReference>
<keyword evidence="7" id="KW-0325">Glycoprotein</keyword>
<feature type="compositionally biased region" description="Low complexity" evidence="8">
    <location>
        <begin position="163"/>
        <end position="172"/>
    </location>
</feature>
<evidence type="ECO:0000256" key="1">
    <source>
        <dbReference type="ARBA" id="ARBA00004167"/>
    </source>
</evidence>
<proteinExistence type="inferred from homology"/>
<dbReference type="InterPro" id="IPR007110">
    <property type="entry name" value="Ig-like_dom"/>
</dbReference>
<evidence type="ECO:0000256" key="2">
    <source>
        <dbReference type="ARBA" id="ARBA00005284"/>
    </source>
</evidence>
<evidence type="ECO:0000313" key="11">
    <source>
        <dbReference type="EMBL" id="WOL23323.1"/>
    </source>
</evidence>
<dbReference type="SUPFAM" id="SSF48726">
    <property type="entry name" value="Immunoglobulin"/>
    <property type="match status" value="2"/>
</dbReference>
<dbReference type="PRINTS" id="PR00668">
    <property type="entry name" value="GLYCPROTEINC"/>
</dbReference>
<keyword evidence="4 9" id="KW-0812">Transmembrane</keyword>
<feature type="compositionally biased region" description="Pro residues" evidence="8">
    <location>
        <begin position="173"/>
        <end position="182"/>
    </location>
</feature>
<feature type="region of interest" description="Disordered" evidence="8">
    <location>
        <begin position="32"/>
        <end position="221"/>
    </location>
</feature>
<feature type="compositionally biased region" description="Low complexity" evidence="8">
    <location>
        <begin position="42"/>
        <end position="104"/>
    </location>
</feature>
<organism evidence="11">
    <name type="scientific">Anatid alphaherpesvirus 2</name>
    <dbReference type="NCBI Taxonomy" id="3080522"/>
    <lineage>
        <taxon>Viruses</taxon>
        <taxon>Duplodnaviria</taxon>
        <taxon>Heunggongvirae</taxon>
        <taxon>Peploviricota</taxon>
        <taxon>Herviviricetes</taxon>
        <taxon>Herpesvirales</taxon>
        <taxon>Orthoherpesviridae</taxon>
        <taxon>Alphaherpesvirinae</taxon>
    </lineage>
</organism>
<comment type="subcellular location">
    <subcellularLocation>
        <location evidence="1">Membrane</location>
        <topology evidence="1">Single-pass membrane protein</topology>
    </subcellularLocation>
</comment>
<feature type="domain" description="Ig-like" evidence="10">
    <location>
        <begin position="371"/>
        <end position="473"/>
    </location>
</feature>
<evidence type="ECO:0000256" key="7">
    <source>
        <dbReference type="ARBA" id="ARBA00023180"/>
    </source>
</evidence>
<reference evidence="11" key="1">
    <citation type="submission" date="2024-06" db="EMBL/GenBank/DDBJ databases">
        <title>Multidecadal high mortality disease events in Australian domestic geese associated with an alphaherpesvirus, designated Anatid alphaherpesvirus 2.</title>
        <authorList>
            <person name="Kelly-Bosma M."/>
            <person name="Neave M.J."/>
        </authorList>
    </citation>
    <scope>NUCLEOTIDE SEQUENCE</scope>
    <source>
        <strain evidence="11">ACDP 22-00165</strain>
    </source>
</reference>
<keyword evidence="3" id="KW-0945">Host-virus interaction</keyword>
<accession>A0AAU0K898</accession>
<evidence type="ECO:0000256" key="3">
    <source>
        <dbReference type="ARBA" id="ARBA00022581"/>
    </source>
</evidence>
<evidence type="ECO:0000256" key="9">
    <source>
        <dbReference type="SAM" id="Phobius"/>
    </source>
</evidence>
<dbReference type="PROSITE" id="PS50835">
    <property type="entry name" value="IG_LIKE"/>
    <property type="match status" value="1"/>
</dbReference>
<protein>
    <submittedName>
        <fullName evidence="11">Marek's disease glycoprotein A</fullName>
    </submittedName>
</protein>
<evidence type="ECO:0000256" key="5">
    <source>
        <dbReference type="ARBA" id="ARBA00022989"/>
    </source>
</evidence>
<evidence type="ECO:0000256" key="4">
    <source>
        <dbReference type="ARBA" id="ARBA00022692"/>
    </source>
</evidence>
<evidence type="ECO:0000256" key="6">
    <source>
        <dbReference type="ARBA" id="ARBA00023136"/>
    </source>
</evidence>
<dbReference type="GO" id="GO:0016020">
    <property type="term" value="C:membrane"/>
    <property type="evidence" value="ECO:0007669"/>
    <property type="project" value="UniProtKB-SubCell"/>
</dbReference>
<keyword evidence="5 9" id="KW-1133">Transmembrane helix</keyword>
<dbReference type="EMBL" id="OR540300">
    <property type="protein sequence ID" value="WOL23323.1"/>
    <property type="molecule type" value="Genomic_DNA"/>
</dbReference>
<evidence type="ECO:0000259" key="10">
    <source>
        <dbReference type="PROSITE" id="PS50835"/>
    </source>
</evidence>
<feature type="compositionally biased region" description="Polar residues" evidence="8">
    <location>
        <begin position="105"/>
        <end position="119"/>
    </location>
</feature>